<reference evidence="2 3" key="1">
    <citation type="submission" date="2019-07" db="EMBL/GenBank/DDBJ databases">
        <title>Genomics analysis of Aphanomyces spp. identifies a new class of oomycete effector associated with host adaptation.</title>
        <authorList>
            <person name="Gaulin E."/>
        </authorList>
    </citation>
    <scope>NUCLEOTIDE SEQUENCE [LARGE SCALE GENOMIC DNA]</scope>
    <source>
        <strain evidence="2 3">ATCC 201684</strain>
    </source>
</reference>
<dbReference type="AlphaFoldDB" id="A0A6G0WZZ4"/>
<gene>
    <name evidence="2" type="ORF">Ae201684_009928</name>
</gene>
<sequence>MTTVHEMLVAMDTRLNRVLEAIELLPQRICQNLQSSKESSSSSKSPTITMTIQEFTQAVLDAASGLQHKEHSPLTSSISIATLCINQAQDQPVPKTQDDPTSIEPTKLGFSTPQLEDPSGESHDSHLTLSLTSPALPLDAQPERLLSALPTTTSTTHEAEPKPVQEISPSSSQSSRLDPKPKKRKMAPSYSQRDISAASMLTSTTPVPQTSSAQTAQCLIAGTGTFQWTDGQVHRTPETWQCPATTCKALWTCWFHGDPINQVGPFHLLQDSDVRSPKSRRLLQRGRAVMSTLVQTALSHNLAASTDALTALSAVELTDVFDKTFELFLDKVDDGALRRRGFEKIRWDQIIYYMYGSVFELMTTQATPRASNTFV</sequence>
<name>A0A6G0WZZ4_9STRA</name>
<evidence type="ECO:0000313" key="2">
    <source>
        <dbReference type="EMBL" id="KAF0733106.1"/>
    </source>
</evidence>
<accession>A0A6G0WZZ4</accession>
<proteinExistence type="predicted"/>
<comment type="caution">
    <text evidence="2">The sequence shown here is derived from an EMBL/GenBank/DDBJ whole genome shotgun (WGS) entry which is preliminary data.</text>
</comment>
<feature type="region of interest" description="Disordered" evidence="1">
    <location>
        <begin position="153"/>
        <end position="196"/>
    </location>
</feature>
<dbReference type="Proteomes" id="UP000481153">
    <property type="component" value="Unassembled WGS sequence"/>
</dbReference>
<feature type="region of interest" description="Disordered" evidence="1">
    <location>
        <begin position="90"/>
        <end position="127"/>
    </location>
</feature>
<dbReference type="EMBL" id="VJMJ01000126">
    <property type="protein sequence ID" value="KAF0733106.1"/>
    <property type="molecule type" value="Genomic_DNA"/>
</dbReference>
<feature type="compositionally biased region" description="Polar residues" evidence="1">
    <location>
        <begin position="99"/>
        <end position="114"/>
    </location>
</feature>
<dbReference type="VEuPathDB" id="FungiDB:AeMF1_011240"/>
<organism evidence="2 3">
    <name type="scientific">Aphanomyces euteiches</name>
    <dbReference type="NCBI Taxonomy" id="100861"/>
    <lineage>
        <taxon>Eukaryota</taxon>
        <taxon>Sar</taxon>
        <taxon>Stramenopiles</taxon>
        <taxon>Oomycota</taxon>
        <taxon>Saprolegniomycetes</taxon>
        <taxon>Saprolegniales</taxon>
        <taxon>Verrucalvaceae</taxon>
        <taxon>Aphanomyces</taxon>
    </lineage>
</organism>
<keyword evidence="3" id="KW-1185">Reference proteome</keyword>
<protein>
    <submittedName>
        <fullName evidence="2">Uncharacterized protein</fullName>
    </submittedName>
</protein>
<evidence type="ECO:0000313" key="3">
    <source>
        <dbReference type="Proteomes" id="UP000481153"/>
    </source>
</evidence>
<evidence type="ECO:0000256" key="1">
    <source>
        <dbReference type="SAM" id="MobiDB-lite"/>
    </source>
</evidence>